<name>A0A818G5D5_9BILA</name>
<dbReference type="AlphaFoldDB" id="A0A818G5D5"/>
<accession>A0A818G5D5</accession>
<evidence type="ECO:0000259" key="1">
    <source>
        <dbReference type="Pfam" id="PF21355"/>
    </source>
</evidence>
<sequence>METRAKEAREQLRTLSQSSLNTVKFLETIQQMFNEMNKLISEIREKCSMNPTILDDNDTYTLKINVLLLLNNNSPAMHSGSVHSSKCGYNIGISVAMETDEQGNHRYVHVSFMICRGDYDAILYWPFSYPITISLVDLSGGSNHIFHSIQPDSQAEIFQRPLSTANMPYQISRFCSAEKLAETDSNYVRDGNMFVRLHVDFTETDQFPCQSNKL</sequence>
<dbReference type="InterPro" id="IPR008974">
    <property type="entry name" value="TRAF-like"/>
</dbReference>
<dbReference type="GO" id="GO:0043122">
    <property type="term" value="P:regulation of canonical NF-kappaB signal transduction"/>
    <property type="evidence" value="ECO:0007669"/>
    <property type="project" value="TreeGrafter"/>
</dbReference>
<dbReference type="Proteomes" id="UP000663891">
    <property type="component" value="Unassembled WGS sequence"/>
</dbReference>
<dbReference type="PANTHER" id="PTHR10131">
    <property type="entry name" value="TNF RECEPTOR ASSOCIATED FACTOR"/>
    <property type="match status" value="1"/>
</dbReference>
<dbReference type="SUPFAM" id="SSF49599">
    <property type="entry name" value="TRAF domain-like"/>
    <property type="match status" value="1"/>
</dbReference>
<dbReference type="Proteomes" id="UP000663881">
    <property type="component" value="Unassembled WGS sequence"/>
</dbReference>
<reference evidence="3" key="1">
    <citation type="submission" date="2021-02" db="EMBL/GenBank/DDBJ databases">
        <authorList>
            <person name="Nowell W R."/>
        </authorList>
    </citation>
    <scope>NUCLEOTIDE SEQUENCE</scope>
</reference>
<dbReference type="Pfam" id="PF21355">
    <property type="entry name" value="TRAF-mep_MATH"/>
    <property type="match status" value="1"/>
</dbReference>
<dbReference type="OrthoDB" id="6499288at2759"/>
<feature type="domain" description="TRAF1-6 MATH" evidence="1">
    <location>
        <begin position="76"/>
        <end position="196"/>
    </location>
</feature>
<evidence type="ECO:0000313" key="3">
    <source>
        <dbReference type="EMBL" id="CAF3486168.1"/>
    </source>
</evidence>
<protein>
    <recommendedName>
        <fullName evidence="1">TRAF1-6 MATH domain-containing protein</fullName>
    </recommendedName>
</protein>
<evidence type="ECO:0000313" key="2">
    <source>
        <dbReference type="EMBL" id="CAF1370372.1"/>
    </source>
</evidence>
<dbReference type="EMBL" id="CAJOAY010000013">
    <property type="protein sequence ID" value="CAF3486168.1"/>
    <property type="molecule type" value="Genomic_DNA"/>
</dbReference>
<proteinExistence type="predicted"/>
<organism evidence="3 4">
    <name type="scientific">Adineta steineri</name>
    <dbReference type="NCBI Taxonomy" id="433720"/>
    <lineage>
        <taxon>Eukaryota</taxon>
        <taxon>Metazoa</taxon>
        <taxon>Spiralia</taxon>
        <taxon>Gnathifera</taxon>
        <taxon>Rotifera</taxon>
        <taxon>Eurotatoria</taxon>
        <taxon>Bdelloidea</taxon>
        <taxon>Adinetida</taxon>
        <taxon>Adinetidae</taxon>
        <taxon>Adineta</taxon>
    </lineage>
</organism>
<dbReference type="EMBL" id="CAJNON010000754">
    <property type="protein sequence ID" value="CAF1370372.1"/>
    <property type="molecule type" value="Genomic_DNA"/>
</dbReference>
<dbReference type="Gene3D" id="2.60.210.10">
    <property type="entry name" value="Apoptosis, Tumor Necrosis Factor Receptor Associated Protein 2, Chain A"/>
    <property type="match status" value="1"/>
</dbReference>
<comment type="caution">
    <text evidence="3">The sequence shown here is derived from an EMBL/GenBank/DDBJ whole genome shotgun (WGS) entry which is preliminary data.</text>
</comment>
<gene>
    <name evidence="3" type="ORF">OKA104_LOCUS619</name>
    <name evidence="2" type="ORF">VCS650_LOCUS34825</name>
</gene>
<dbReference type="PANTHER" id="PTHR10131:SF94">
    <property type="entry name" value="TNF RECEPTOR-ASSOCIATED FACTOR 4"/>
    <property type="match status" value="1"/>
</dbReference>
<dbReference type="InterPro" id="IPR049342">
    <property type="entry name" value="TRAF1-6_MATH_dom"/>
</dbReference>
<evidence type="ECO:0000313" key="4">
    <source>
        <dbReference type="Proteomes" id="UP000663881"/>
    </source>
</evidence>